<dbReference type="InterPro" id="IPR020472">
    <property type="entry name" value="WD40_PAC1"/>
</dbReference>
<keyword evidence="4" id="KW-0156">Chromatin regulator</keyword>
<feature type="domain" description="Histone-binding protein RBBP4-like N-terminal" evidence="7">
    <location>
        <begin position="46"/>
        <end position="112"/>
    </location>
</feature>
<protein>
    <submittedName>
        <fullName evidence="9">MSI1 protein</fullName>
    </submittedName>
</protein>
<evidence type="ECO:0000256" key="6">
    <source>
        <dbReference type="PROSITE-ProRule" id="PRU00221"/>
    </source>
</evidence>
<dbReference type="InterPro" id="IPR019775">
    <property type="entry name" value="WD40_repeat_CS"/>
</dbReference>
<comment type="subcellular location">
    <subcellularLocation>
        <location evidence="1">Nucleus</location>
    </subcellularLocation>
</comment>
<dbReference type="EMBL" id="CDQK01000002">
    <property type="protein sequence ID" value="CEP21503.1"/>
    <property type="molecule type" value="Genomic_DNA"/>
</dbReference>
<name>A0A0H5C154_CYBJN</name>
<dbReference type="Gene3D" id="2.130.10.10">
    <property type="entry name" value="YVTN repeat-like/Quinoprotein amine dehydrogenase"/>
    <property type="match status" value="1"/>
</dbReference>
<evidence type="ECO:0000256" key="5">
    <source>
        <dbReference type="ARBA" id="ARBA00023242"/>
    </source>
</evidence>
<dbReference type="Pfam" id="PF23609">
    <property type="entry name" value="Beta-prop_EIPR1"/>
    <property type="match status" value="1"/>
</dbReference>
<dbReference type="GO" id="GO:0006325">
    <property type="term" value="P:chromatin organization"/>
    <property type="evidence" value="ECO:0007669"/>
    <property type="project" value="UniProtKB-KW"/>
</dbReference>
<dbReference type="InterPro" id="IPR015943">
    <property type="entry name" value="WD40/YVTN_repeat-like_dom_sf"/>
</dbReference>
<dbReference type="PROSITE" id="PS50082">
    <property type="entry name" value="WD_REPEATS_2"/>
    <property type="match status" value="3"/>
</dbReference>
<evidence type="ECO:0000256" key="4">
    <source>
        <dbReference type="ARBA" id="ARBA00022853"/>
    </source>
</evidence>
<dbReference type="PANTHER" id="PTHR22850">
    <property type="entry name" value="WD40 REPEAT FAMILY"/>
    <property type="match status" value="1"/>
</dbReference>
<dbReference type="Proteomes" id="UP000038830">
    <property type="component" value="Unassembled WGS sequence"/>
</dbReference>
<keyword evidence="2 6" id="KW-0853">WD repeat</keyword>
<dbReference type="PROSITE" id="PS50294">
    <property type="entry name" value="WD_REPEATS_REGION"/>
    <property type="match status" value="3"/>
</dbReference>
<dbReference type="InterPro" id="IPR059104">
    <property type="entry name" value="Beta-prop_EIPR1-like"/>
</dbReference>
<dbReference type="Pfam" id="PF12265">
    <property type="entry name" value="CAF1C_H4-bd"/>
    <property type="match status" value="1"/>
</dbReference>
<dbReference type="InterPro" id="IPR001680">
    <property type="entry name" value="WD40_rpt"/>
</dbReference>
<feature type="repeat" description="WD" evidence="6">
    <location>
        <begin position="198"/>
        <end position="232"/>
    </location>
</feature>
<evidence type="ECO:0000313" key="10">
    <source>
        <dbReference type="Proteomes" id="UP000038830"/>
    </source>
</evidence>
<dbReference type="SMART" id="SM00320">
    <property type="entry name" value="WD40"/>
    <property type="match status" value="6"/>
</dbReference>
<dbReference type="InterPro" id="IPR050459">
    <property type="entry name" value="WD_repeat_RBAP46/RBAP48/MSI1"/>
</dbReference>
<dbReference type="GO" id="GO:0005634">
    <property type="term" value="C:nucleus"/>
    <property type="evidence" value="ECO:0007669"/>
    <property type="project" value="UniProtKB-SubCell"/>
</dbReference>
<gene>
    <name evidence="9" type="primary">MSI1</name>
    <name evidence="9" type="ORF">BN1211_1617</name>
</gene>
<evidence type="ECO:0000256" key="3">
    <source>
        <dbReference type="ARBA" id="ARBA00022737"/>
    </source>
</evidence>
<dbReference type="PROSITE" id="PS00678">
    <property type="entry name" value="WD_REPEATS_1"/>
    <property type="match status" value="3"/>
</dbReference>
<organism evidence="9 10">
    <name type="scientific">Cyberlindnera jadinii (strain ATCC 18201 / CBS 1600 / BCRC 20928 / JCM 3617 / NBRC 0987 / NRRL Y-1542)</name>
    <name type="common">Torula yeast</name>
    <name type="synonym">Candida utilis</name>
    <dbReference type="NCBI Taxonomy" id="983966"/>
    <lineage>
        <taxon>Eukaryota</taxon>
        <taxon>Fungi</taxon>
        <taxon>Dikarya</taxon>
        <taxon>Ascomycota</taxon>
        <taxon>Saccharomycotina</taxon>
        <taxon>Saccharomycetes</taxon>
        <taxon>Phaffomycetales</taxon>
        <taxon>Phaffomycetaceae</taxon>
        <taxon>Cyberlindnera</taxon>
    </lineage>
</organism>
<dbReference type="AlphaFoldDB" id="A0A0H5C154"/>
<sequence length="421" mass="46302">MEGGVVTEAGAEVHMIDAIGGVDVVDTEQAGGLEESQPMIDTKAQENYRAWKTNSVALYDYLNTYNHVWPSLTVQFFPDKDTAKPGRTTYRLLTSTYTSSLQPQHLQIGSITKKPEFEEANLSKYDPDLQEFATSDPISGKFRLLQQILVNSTVNKARYMPQNPDLIGTICEDGSVSIFDKTKHASNESDGCKVDVTLKGHAEEGFALDWNCNAEGLLLSGAMDSKVKLWDITKFSTKVANLDATNCFTSSGGINDVEWCPQHHSMFITGDEANALTLWDTRQGSSSSHTSQGHANGVNAVSWNRQNKFCVASGDGDGNVHIWDVRNLTEAMSTLRAHEGVISCVNWNPVHGQVLMTSGSEDPVVKLWDVSDGRCMFKHCGHLLGINDASWNANDPWMVASVSNDNTLHLWQPSIRAMVPE</sequence>
<feature type="repeat" description="WD" evidence="6">
    <location>
        <begin position="335"/>
        <end position="378"/>
    </location>
</feature>
<evidence type="ECO:0000256" key="2">
    <source>
        <dbReference type="ARBA" id="ARBA00022574"/>
    </source>
</evidence>
<proteinExistence type="predicted"/>
<dbReference type="InterPro" id="IPR022052">
    <property type="entry name" value="Histone-bd_RBBP4-like_N"/>
</dbReference>
<dbReference type="InterPro" id="IPR036322">
    <property type="entry name" value="WD40_repeat_dom_sf"/>
</dbReference>
<feature type="domain" description="EIPR1-like beta-propeller" evidence="8">
    <location>
        <begin position="252"/>
        <end position="368"/>
    </location>
</feature>
<dbReference type="PRINTS" id="PR00320">
    <property type="entry name" value="GPROTEINBRPT"/>
</dbReference>
<keyword evidence="5" id="KW-0539">Nucleus</keyword>
<keyword evidence="3" id="KW-0677">Repeat</keyword>
<feature type="repeat" description="WD" evidence="6">
    <location>
        <begin position="291"/>
        <end position="333"/>
    </location>
</feature>
<evidence type="ECO:0000256" key="1">
    <source>
        <dbReference type="ARBA" id="ARBA00004123"/>
    </source>
</evidence>
<accession>A0A0H5C154</accession>
<evidence type="ECO:0000313" key="9">
    <source>
        <dbReference type="EMBL" id="CEP21503.1"/>
    </source>
</evidence>
<evidence type="ECO:0000259" key="7">
    <source>
        <dbReference type="Pfam" id="PF12265"/>
    </source>
</evidence>
<dbReference type="SUPFAM" id="SSF50978">
    <property type="entry name" value="WD40 repeat-like"/>
    <property type="match status" value="1"/>
</dbReference>
<dbReference type="Pfam" id="PF00400">
    <property type="entry name" value="WD40"/>
    <property type="match status" value="2"/>
</dbReference>
<evidence type="ECO:0000259" key="8">
    <source>
        <dbReference type="Pfam" id="PF23609"/>
    </source>
</evidence>
<reference evidence="10" key="1">
    <citation type="journal article" date="2015" name="J. Biotechnol.">
        <title>The structure of the Cyberlindnera jadinii genome and its relation to Candida utilis analyzed by the occurrence of single nucleotide polymorphisms.</title>
        <authorList>
            <person name="Rupp O."/>
            <person name="Brinkrolf K."/>
            <person name="Buerth C."/>
            <person name="Kunigo M."/>
            <person name="Schneider J."/>
            <person name="Jaenicke S."/>
            <person name="Goesmann A."/>
            <person name="Puehler A."/>
            <person name="Jaeger K.-E."/>
            <person name="Ernst J.F."/>
        </authorList>
    </citation>
    <scope>NUCLEOTIDE SEQUENCE [LARGE SCALE GENOMIC DNA]</scope>
    <source>
        <strain evidence="10">ATCC 18201 / CBS 1600 / BCRC 20928 / JCM 3617 / NBRC 0987 / NRRL Y-1542</strain>
    </source>
</reference>